<reference evidence="1" key="1">
    <citation type="submission" date="2022-03" db="EMBL/GenBank/DDBJ databases">
        <title>Streptomyces 7R015 and 7R016 isolated from Barleria lupulina in Thailand.</title>
        <authorList>
            <person name="Kanchanasin P."/>
            <person name="Phongsopitanun W."/>
            <person name="Tanasupawat S."/>
        </authorList>
    </citation>
    <scope>NUCLEOTIDE SEQUENCE</scope>
    <source>
        <strain evidence="1">7R015</strain>
    </source>
</reference>
<dbReference type="InterPro" id="IPR023214">
    <property type="entry name" value="HAD_sf"/>
</dbReference>
<evidence type="ECO:0000313" key="2">
    <source>
        <dbReference type="Proteomes" id="UP001165269"/>
    </source>
</evidence>
<gene>
    <name evidence="1" type="ORF">MQP27_41660</name>
</gene>
<evidence type="ECO:0000313" key="1">
    <source>
        <dbReference type="EMBL" id="MCI3277596.1"/>
    </source>
</evidence>
<dbReference type="Proteomes" id="UP001165269">
    <property type="component" value="Unassembled WGS sequence"/>
</dbReference>
<dbReference type="SUPFAM" id="SSF56784">
    <property type="entry name" value="HAD-like"/>
    <property type="match status" value="1"/>
</dbReference>
<organism evidence="1 2">
    <name type="scientific">Streptomyces cylindrosporus</name>
    <dbReference type="NCBI Taxonomy" id="2927583"/>
    <lineage>
        <taxon>Bacteria</taxon>
        <taxon>Bacillati</taxon>
        <taxon>Actinomycetota</taxon>
        <taxon>Actinomycetes</taxon>
        <taxon>Kitasatosporales</taxon>
        <taxon>Streptomycetaceae</taxon>
        <taxon>Streptomyces</taxon>
    </lineage>
</organism>
<protein>
    <submittedName>
        <fullName evidence="1">Uncharacterized protein</fullName>
    </submittedName>
</protein>
<sequence>MTLAIDFDGVIHAYSKGWHDGTIYDPPLPGAIDGLHQLLQLDAVFIHTTREPEQIMPWLEQHGFNVTIDERCGTCLGASGDQAVDLDDRPTQPARQCDDCQGSGELLFWNLRGQLLVTNRKLPATVYLDDRAVRFESWAHALTTITNLVRDQTAVPRLLDCGWCYEEQGEEVHPHPECPIGYTTPPGQGPGAAQAAAMDTFVPNGYTAVLADAHPGHPHTIPHVIDFTGYAFGDPDHQRARRLIVHPSLAADLAKDLTDLAPDGPQHVADVQGRCPACRWRSLFVGDGGHITCSRLECPTPEAADQLLHGERITAGTPLVCTDERHAAKVTALEGERDQLATALREVLDAFTTLRRVNGETVGHIAEHPIHPDDMTRWRTALNPTTPEGGAST</sequence>
<accession>A0ABS9YK16</accession>
<dbReference type="RefSeq" id="WP_242775428.1">
    <property type="nucleotide sequence ID" value="NZ_JALDAY010000015.1"/>
</dbReference>
<dbReference type="EMBL" id="JALDAY010000015">
    <property type="protein sequence ID" value="MCI3277596.1"/>
    <property type="molecule type" value="Genomic_DNA"/>
</dbReference>
<dbReference type="Gene3D" id="3.40.50.1000">
    <property type="entry name" value="HAD superfamily/HAD-like"/>
    <property type="match status" value="1"/>
</dbReference>
<dbReference type="InterPro" id="IPR036412">
    <property type="entry name" value="HAD-like_sf"/>
</dbReference>
<comment type="caution">
    <text evidence="1">The sequence shown here is derived from an EMBL/GenBank/DDBJ whole genome shotgun (WGS) entry which is preliminary data.</text>
</comment>
<proteinExistence type="predicted"/>
<keyword evidence="2" id="KW-1185">Reference proteome</keyword>
<name>A0ABS9YK16_9ACTN</name>